<keyword evidence="1" id="KW-1133">Transmembrane helix</keyword>
<evidence type="ECO:0000313" key="2">
    <source>
        <dbReference type="EMBL" id="MFC6952431.1"/>
    </source>
</evidence>
<keyword evidence="1" id="KW-0812">Transmembrane</keyword>
<sequence>MARGRPAAVGGLIAALLAALGLGVQFDQTPLPPGLGTPLLLVGLLVFAVGVRANQLAPERPTYRDGEEEVLQYNPVQTPAIATMALGVLGFVATGYLLYFTRTPYVYPTVTGLVALALLVSGGATYYRNSLTTYYVTTERAIREYRMFSVDRSDVDIDAVGGVNRTDSRIERLVDAGTVTMRSPSTSVTFRSITDPETVRNEIDQLR</sequence>
<evidence type="ECO:0000256" key="1">
    <source>
        <dbReference type="SAM" id="Phobius"/>
    </source>
</evidence>
<gene>
    <name evidence="2" type="ORF">ACFQGB_06110</name>
</gene>
<evidence type="ECO:0000313" key="3">
    <source>
        <dbReference type="Proteomes" id="UP001596395"/>
    </source>
</evidence>
<keyword evidence="3" id="KW-1185">Reference proteome</keyword>
<dbReference type="EMBL" id="JBHSXN010000001">
    <property type="protein sequence ID" value="MFC6952431.1"/>
    <property type="molecule type" value="Genomic_DNA"/>
</dbReference>
<dbReference type="RefSeq" id="WP_336349409.1">
    <property type="nucleotide sequence ID" value="NZ_JAZAQL010000001.1"/>
</dbReference>
<name>A0ABD5VBL3_9EURY</name>
<proteinExistence type="predicted"/>
<feature type="transmembrane region" description="Helical" evidence="1">
    <location>
        <begin position="39"/>
        <end position="57"/>
    </location>
</feature>
<feature type="transmembrane region" description="Helical" evidence="1">
    <location>
        <begin position="78"/>
        <end position="99"/>
    </location>
</feature>
<feature type="transmembrane region" description="Helical" evidence="1">
    <location>
        <begin position="105"/>
        <end position="127"/>
    </location>
</feature>
<dbReference type="AlphaFoldDB" id="A0ABD5VBL3"/>
<comment type="caution">
    <text evidence="2">The sequence shown here is derived from an EMBL/GenBank/DDBJ whole genome shotgun (WGS) entry which is preliminary data.</text>
</comment>
<organism evidence="2 3">
    <name type="scientific">Halorubellus litoreus</name>
    <dbReference type="NCBI Taxonomy" id="755308"/>
    <lineage>
        <taxon>Archaea</taxon>
        <taxon>Methanobacteriati</taxon>
        <taxon>Methanobacteriota</taxon>
        <taxon>Stenosarchaea group</taxon>
        <taxon>Halobacteria</taxon>
        <taxon>Halobacteriales</taxon>
        <taxon>Halorubellaceae</taxon>
        <taxon>Halorubellus</taxon>
    </lineage>
</organism>
<dbReference type="Proteomes" id="UP001596395">
    <property type="component" value="Unassembled WGS sequence"/>
</dbReference>
<reference evidence="2 3" key="1">
    <citation type="journal article" date="2019" name="Int. J. Syst. Evol. Microbiol.">
        <title>The Global Catalogue of Microorganisms (GCM) 10K type strain sequencing project: providing services to taxonomists for standard genome sequencing and annotation.</title>
        <authorList>
            <consortium name="The Broad Institute Genomics Platform"/>
            <consortium name="The Broad Institute Genome Sequencing Center for Infectious Disease"/>
            <person name="Wu L."/>
            <person name="Ma J."/>
        </authorList>
    </citation>
    <scope>NUCLEOTIDE SEQUENCE [LARGE SCALE GENOMIC DNA]</scope>
    <source>
        <strain evidence="2 3">GX26</strain>
    </source>
</reference>
<protein>
    <submittedName>
        <fullName evidence="2">PH domain-containing protein</fullName>
    </submittedName>
</protein>
<keyword evidence="1" id="KW-0472">Membrane</keyword>
<accession>A0ABD5VBL3</accession>